<dbReference type="PANTHER" id="PTHR47327:SF2">
    <property type="entry name" value="FI18240P1-RELATED"/>
    <property type="match status" value="1"/>
</dbReference>
<dbReference type="InterPro" id="IPR001507">
    <property type="entry name" value="ZP_dom"/>
</dbReference>
<dbReference type="PROSITE" id="PS51034">
    <property type="entry name" value="ZP_2"/>
    <property type="match status" value="1"/>
</dbReference>
<dbReference type="EMBL" id="CH479198">
    <property type="protein sequence ID" value="EDW27966.1"/>
    <property type="molecule type" value="Genomic_DNA"/>
</dbReference>
<dbReference type="Gene3D" id="2.60.40.4100">
    <property type="entry name" value="Zona pellucida, ZP-C domain"/>
    <property type="match status" value="1"/>
</dbReference>
<dbReference type="PhylomeDB" id="B4GYU8"/>
<feature type="transmembrane region" description="Helical" evidence="1">
    <location>
        <begin position="220"/>
        <end position="241"/>
    </location>
</feature>
<reference evidence="3 4" key="1">
    <citation type="journal article" date="2007" name="Nature">
        <title>Evolution of genes and genomes on the Drosophila phylogeny.</title>
        <authorList>
            <consortium name="Drosophila 12 Genomes Consortium"/>
            <person name="Clark A.G."/>
            <person name="Eisen M.B."/>
            <person name="Smith D.R."/>
            <person name="Bergman C.M."/>
            <person name="Oliver B."/>
            <person name="Markow T.A."/>
            <person name="Kaufman T.C."/>
            <person name="Kellis M."/>
            <person name="Gelbart W."/>
            <person name="Iyer V.N."/>
            <person name="Pollard D.A."/>
            <person name="Sackton T.B."/>
            <person name="Larracuente A.M."/>
            <person name="Singh N.D."/>
            <person name="Abad J.P."/>
            <person name="Abt D.N."/>
            <person name="Adryan B."/>
            <person name="Aguade M."/>
            <person name="Akashi H."/>
            <person name="Anderson W.W."/>
            <person name="Aquadro C.F."/>
            <person name="Ardell D.H."/>
            <person name="Arguello R."/>
            <person name="Artieri C.G."/>
            <person name="Barbash D.A."/>
            <person name="Barker D."/>
            <person name="Barsanti P."/>
            <person name="Batterham P."/>
            <person name="Batzoglou S."/>
            <person name="Begun D."/>
            <person name="Bhutkar A."/>
            <person name="Blanco E."/>
            <person name="Bosak S.A."/>
            <person name="Bradley R.K."/>
            <person name="Brand A.D."/>
            <person name="Brent M.R."/>
            <person name="Brooks A.N."/>
            <person name="Brown R.H."/>
            <person name="Butlin R.K."/>
            <person name="Caggese C."/>
            <person name="Calvi B.R."/>
            <person name="Bernardo de Carvalho A."/>
            <person name="Caspi A."/>
            <person name="Castrezana S."/>
            <person name="Celniker S.E."/>
            <person name="Chang J.L."/>
            <person name="Chapple C."/>
            <person name="Chatterji S."/>
            <person name="Chinwalla A."/>
            <person name="Civetta A."/>
            <person name="Clifton S.W."/>
            <person name="Comeron J.M."/>
            <person name="Costello J.C."/>
            <person name="Coyne J.A."/>
            <person name="Daub J."/>
            <person name="David R.G."/>
            <person name="Delcher A.L."/>
            <person name="Delehaunty K."/>
            <person name="Do C.B."/>
            <person name="Ebling H."/>
            <person name="Edwards K."/>
            <person name="Eickbush T."/>
            <person name="Evans J.D."/>
            <person name="Filipski A."/>
            <person name="Findeiss S."/>
            <person name="Freyhult E."/>
            <person name="Fulton L."/>
            <person name="Fulton R."/>
            <person name="Garcia A.C."/>
            <person name="Gardiner A."/>
            <person name="Garfield D.A."/>
            <person name="Garvin B.E."/>
            <person name="Gibson G."/>
            <person name="Gilbert D."/>
            <person name="Gnerre S."/>
            <person name="Godfrey J."/>
            <person name="Good R."/>
            <person name="Gotea V."/>
            <person name="Gravely B."/>
            <person name="Greenberg A.J."/>
            <person name="Griffiths-Jones S."/>
            <person name="Gross S."/>
            <person name="Guigo R."/>
            <person name="Gustafson E.A."/>
            <person name="Haerty W."/>
            <person name="Hahn M.W."/>
            <person name="Halligan D.L."/>
            <person name="Halpern A.L."/>
            <person name="Halter G.M."/>
            <person name="Han M.V."/>
            <person name="Heger A."/>
            <person name="Hillier L."/>
            <person name="Hinrichs A.S."/>
            <person name="Holmes I."/>
            <person name="Hoskins R.A."/>
            <person name="Hubisz M.J."/>
            <person name="Hultmark D."/>
            <person name="Huntley M.A."/>
            <person name="Jaffe D.B."/>
            <person name="Jagadeeshan S."/>
            <person name="Jeck W.R."/>
            <person name="Johnson J."/>
            <person name="Jones C.D."/>
            <person name="Jordan W.C."/>
            <person name="Karpen G.H."/>
            <person name="Kataoka E."/>
            <person name="Keightley P.D."/>
            <person name="Kheradpour P."/>
            <person name="Kirkness E.F."/>
            <person name="Koerich L.B."/>
            <person name="Kristiansen K."/>
            <person name="Kudrna D."/>
            <person name="Kulathinal R.J."/>
            <person name="Kumar S."/>
            <person name="Kwok R."/>
            <person name="Lander E."/>
            <person name="Langley C.H."/>
            <person name="Lapoint R."/>
            <person name="Lazzaro B.P."/>
            <person name="Lee S.J."/>
            <person name="Levesque L."/>
            <person name="Li R."/>
            <person name="Lin C.F."/>
            <person name="Lin M.F."/>
            <person name="Lindblad-Toh K."/>
            <person name="Llopart A."/>
            <person name="Long M."/>
            <person name="Low L."/>
            <person name="Lozovsky E."/>
            <person name="Lu J."/>
            <person name="Luo M."/>
            <person name="Machado C.A."/>
            <person name="Makalowski W."/>
            <person name="Marzo M."/>
            <person name="Matsuda M."/>
            <person name="Matzkin L."/>
            <person name="McAllister B."/>
            <person name="McBride C.S."/>
            <person name="McKernan B."/>
            <person name="McKernan K."/>
            <person name="Mendez-Lago M."/>
            <person name="Minx P."/>
            <person name="Mollenhauer M.U."/>
            <person name="Montooth K."/>
            <person name="Mount S.M."/>
            <person name="Mu X."/>
            <person name="Myers E."/>
            <person name="Negre B."/>
            <person name="Newfeld S."/>
            <person name="Nielsen R."/>
            <person name="Noor M.A."/>
            <person name="O'Grady P."/>
            <person name="Pachter L."/>
            <person name="Papaceit M."/>
            <person name="Parisi M.J."/>
            <person name="Parisi M."/>
            <person name="Parts L."/>
            <person name="Pedersen J.S."/>
            <person name="Pesole G."/>
            <person name="Phillippy A.M."/>
            <person name="Ponting C.P."/>
            <person name="Pop M."/>
            <person name="Porcelli D."/>
            <person name="Powell J.R."/>
            <person name="Prohaska S."/>
            <person name="Pruitt K."/>
            <person name="Puig M."/>
            <person name="Quesneville H."/>
            <person name="Ram K.R."/>
            <person name="Rand D."/>
            <person name="Rasmussen M.D."/>
            <person name="Reed L.K."/>
            <person name="Reenan R."/>
            <person name="Reily A."/>
            <person name="Remington K.A."/>
            <person name="Rieger T.T."/>
            <person name="Ritchie M.G."/>
            <person name="Robin C."/>
            <person name="Rogers Y.H."/>
            <person name="Rohde C."/>
            <person name="Rozas J."/>
            <person name="Rubenfield M.J."/>
            <person name="Ruiz A."/>
            <person name="Russo S."/>
            <person name="Salzberg S.L."/>
            <person name="Sanchez-Gracia A."/>
            <person name="Saranga D.J."/>
            <person name="Sato H."/>
            <person name="Schaeffer S.W."/>
            <person name="Schatz M.C."/>
            <person name="Schlenke T."/>
            <person name="Schwartz R."/>
            <person name="Segarra C."/>
            <person name="Singh R.S."/>
            <person name="Sirot L."/>
            <person name="Sirota M."/>
            <person name="Sisneros N.B."/>
            <person name="Smith C.D."/>
            <person name="Smith T.F."/>
            <person name="Spieth J."/>
            <person name="Stage D.E."/>
            <person name="Stark A."/>
            <person name="Stephan W."/>
            <person name="Strausberg R.L."/>
            <person name="Strempel S."/>
            <person name="Sturgill D."/>
            <person name="Sutton G."/>
            <person name="Sutton G.G."/>
            <person name="Tao W."/>
            <person name="Teichmann S."/>
            <person name="Tobari Y.N."/>
            <person name="Tomimura Y."/>
            <person name="Tsolas J.M."/>
            <person name="Valente V.L."/>
            <person name="Venter E."/>
            <person name="Venter J.C."/>
            <person name="Vicario S."/>
            <person name="Vieira F.G."/>
            <person name="Vilella A.J."/>
            <person name="Villasante A."/>
            <person name="Walenz B."/>
            <person name="Wang J."/>
            <person name="Wasserman M."/>
            <person name="Watts T."/>
            <person name="Wilson D."/>
            <person name="Wilson R.K."/>
            <person name="Wing R.A."/>
            <person name="Wolfner M.F."/>
            <person name="Wong A."/>
            <person name="Wong G.K."/>
            <person name="Wu C.I."/>
            <person name="Wu G."/>
            <person name="Yamamoto D."/>
            <person name="Yang H.P."/>
            <person name="Yang S.P."/>
            <person name="Yorke J.A."/>
            <person name="Yoshida K."/>
            <person name="Zdobnov E."/>
            <person name="Zhang P."/>
            <person name="Zhang Y."/>
            <person name="Zimin A.V."/>
            <person name="Baldwin J."/>
            <person name="Abdouelleil A."/>
            <person name="Abdulkadir J."/>
            <person name="Abebe A."/>
            <person name="Abera B."/>
            <person name="Abreu J."/>
            <person name="Acer S.C."/>
            <person name="Aftuck L."/>
            <person name="Alexander A."/>
            <person name="An P."/>
            <person name="Anderson E."/>
            <person name="Anderson S."/>
            <person name="Arachi H."/>
            <person name="Azer M."/>
            <person name="Bachantsang P."/>
            <person name="Barry A."/>
            <person name="Bayul T."/>
            <person name="Berlin A."/>
            <person name="Bessette D."/>
            <person name="Bloom T."/>
            <person name="Blye J."/>
            <person name="Boguslavskiy L."/>
            <person name="Bonnet C."/>
            <person name="Boukhgalter B."/>
            <person name="Bourzgui I."/>
            <person name="Brown A."/>
            <person name="Cahill P."/>
            <person name="Channer S."/>
            <person name="Cheshatsang Y."/>
            <person name="Chuda L."/>
            <person name="Citroen M."/>
            <person name="Collymore A."/>
            <person name="Cooke P."/>
            <person name="Costello M."/>
            <person name="D'Aco K."/>
            <person name="Daza R."/>
            <person name="De Haan G."/>
            <person name="DeGray S."/>
            <person name="DeMaso C."/>
            <person name="Dhargay N."/>
            <person name="Dooley K."/>
            <person name="Dooley E."/>
            <person name="Doricent M."/>
            <person name="Dorje P."/>
            <person name="Dorjee K."/>
            <person name="Dupes A."/>
            <person name="Elong R."/>
            <person name="Falk J."/>
            <person name="Farina A."/>
            <person name="Faro S."/>
            <person name="Ferguson D."/>
            <person name="Fisher S."/>
            <person name="Foley C.D."/>
            <person name="Franke A."/>
            <person name="Friedrich D."/>
            <person name="Gadbois L."/>
            <person name="Gearin G."/>
            <person name="Gearin C.R."/>
            <person name="Giannoukos G."/>
            <person name="Goode T."/>
            <person name="Graham J."/>
            <person name="Grandbois E."/>
            <person name="Grewal S."/>
            <person name="Gyaltsen K."/>
            <person name="Hafez N."/>
            <person name="Hagos B."/>
            <person name="Hall J."/>
            <person name="Henson C."/>
            <person name="Hollinger A."/>
            <person name="Honan T."/>
            <person name="Huard M.D."/>
            <person name="Hughes L."/>
            <person name="Hurhula B."/>
            <person name="Husby M.E."/>
            <person name="Kamat A."/>
            <person name="Kanga B."/>
            <person name="Kashin S."/>
            <person name="Khazanovich D."/>
            <person name="Kisner P."/>
            <person name="Lance K."/>
            <person name="Lara M."/>
            <person name="Lee W."/>
            <person name="Lennon N."/>
            <person name="Letendre F."/>
            <person name="LeVine R."/>
            <person name="Lipovsky A."/>
            <person name="Liu X."/>
            <person name="Liu J."/>
            <person name="Liu S."/>
            <person name="Lokyitsang T."/>
            <person name="Lokyitsang Y."/>
            <person name="Lubonja R."/>
            <person name="Lui A."/>
            <person name="MacDonald P."/>
            <person name="Magnisalis V."/>
            <person name="Maru K."/>
            <person name="Matthews C."/>
            <person name="McCusker W."/>
            <person name="McDonough S."/>
            <person name="Mehta T."/>
            <person name="Meldrim J."/>
            <person name="Meneus L."/>
            <person name="Mihai O."/>
            <person name="Mihalev A."/>
            <person name="Mihova T."/>
            <person name="Mittelman R."/>
            <person name="Mlenga V."/>
            <person name="Montmayeur A."/>
            <person name="Mulrain L."/>
            <person name="Navidi A."/>
            <person name="Naylor J."/>
            <person name="Negash T."/>
            <person name="Nguyen T."/>
            <person name="Nguyen N."/>
            <person name="Nicol R."/>
            <person name="Norbu C."/>
            <person name="Norbu N."/>
            <person name="Novod N."/>
            <person name="O'Neill B."/>
            <person name="Osman S."/>
            <person name="Markiewicz E."/>
            <person name="Oyono O.L."/>
            <person name="Patti C."/>
            <person name="Phunkhang P."/>
            <person name="Pierre F."/>
            <person name="Priest M."/>
            <person name="Raghuraman S."/>
            <person name="Rege F."/>
            <person name="Reyes R."/>
            <person name="Rise C."/>
            <person name="Rogov P."/>
            <person name="Ross K."/>
            <person name="Ryan E."/>
            <person name="Settipalli S."/>
            <person name="Shea T."/>
            <person name="Sherpa N."/>
            <person name="Shi L."/>
            <person name="Shih D."/>
            <person name="Sparrow T."/>
            <person name="Spaulding J."/>
            <person name="Stalker J."/>
            <person name="Stange-Thomann N."/>
            <person name="Stavropoulos S."/>
            <person name="Stone C."/>
            <person name="Strader C."/>
            <person name="Tesfaye S."/>
            <person name="Thomson T."/>
            <person name="Thoulutsang Y."/>
            <person name="Thoulutsang D."/>
            <person name="Topham K."/>
            <person name="Topping I."/>
            <person name="Tsamla T."/>
            <person name="Vassiliev H."/>
            <person name="Vo A."/>
            <person name="Wangchuk T."/>
            <person name="Wangdi T."/>
            <person name="Weiand M."/>
            <person name="Wilkinson J."/>
            <person name="Wilson A."/>
            <person name="Yadav S."/>
            <person name="Young G."/>
            <person name="Yu Q."/>
            <person name="Zembek L."/>
            <person name="Zhong D."/>
            <person name="Zimmer A."/>
            <person name="Zwirko Z."/>
            <person name="Jaffe D.B."/>
            <person name="Alvarez P."/>
            <person name="Brockman W."/>
            <person name="Butler J."/>
            <person name="Chin C."/>
            <person name="Gnerre S."/>
            <person name="Grabherr M."/>
            <person name="Kleber M."/>
            <person name="Mauceli E."/>
            <person name="MacCallum I."/>
        </authorList>
    </citation>
    <scope>NUCLEOTIDE SEQUENCE [LARGE SCALE GENOMIC DNA]</scope>
    <source>
        <strain evidence="4">MSH-3 / Tucson 14011-0111.49</strain>
    </source>
</reference>
<dbReference type="STRING" id="7234.B4GYU8"/>
<gene>
    <name evidence="3" type="primary">Dper\GL27255</name>
    <name evidence="3" type="ORF">Dper_GL27255</name>
</gene>
<dbReference type="OMA" id="NVWFHVI"/>
<evidence type="ECO:0000256" key="1">
    <source>
        <dbReference type="SAM" id="Phobius"/>
    </source>
</evidence>
<accession>B4GYU8</accession>
<sequence>MKITARDGSDMKRIAEVGDPLALRFEIVDANSPYEIFVRELVAMDGTDSAEITLIDANGCPTDQYIMSAMQKMASNRKVLLSQFDAFKFPSSELVQFRALVTPCIPRCEPVICDNDENGELKSLLSYGRRKRSVLNGTDGVELELAIKSERQKRDVSHQPAATDENILLVQSIQITDKFAFNGADSGGSGNSNGIGAGPIDGLAKLQLELGTKSDTCINGYGFIIAGALFLLLQLTVIAVWDNMQKRALHKR</sequence>
<protein>
    <submittedName>
        <fullName evidence="3">GL27255</fullName>
    </submittedName>
</protein>
<dbReference type="GO" id="GO:0016476">
    <property type="term" value="P:regulation of embryonic cell shape"/>
    <property type="evidence" value="ECO:0007669"/>
    <property type="project" value="EnsemblMetazoa"/>
</dbReference>
<dbReference type="InterPro" id="IPR052774">
    <property type="entry name" value="Celegans_DevNeuronal_Protein"/>
</dbReference>
<feature type="domain" description="ZP" evidence="2">
    <location>
        <begin position="1"/>
        <end position="120"/>
    </location>
</feature>
<keyword evidence="1" id="KW-1133">Transmembrane helix</keyword>
<dbReference type="Proteomes" id="UP000008744">
    <property type="component" value="Unassembled WGS sequence"/>
</dbReference>
<keyword evidence="4" id="KW-1185">Reference proteome</keyword>
<evidence type="ECO:0000313" key="3">
    <source>
        <dbReference type="EMBL" id="EDW27966.1"/>
    </source>
</evidence>
<keyword evidence="1" id="KW-0472">Membrane</keyword>
<dbReference type="PANTHER" id="PTHR47327">
    <property type="entry name" value="FI18240P1-RELATED"/>
    <property type="match status" value="1"/>
</dbReference>
<dbReference type="eggNOG" id="ENOG502QRTZ">
    <property type="taxonomic scope" value="Eukaryota"/>
</dbReference>
<dbReference type="OrthoDB" id="5867217at2759"/>
<evidence type="ECO:0000259" key="2">
    <source>
        <dbReference type="PROSITE" id="PS51034"/>
    </source>
</evidence>
<dbReference type="GO" id="GO:0003383">
    <property type="term" value="P:apical constriction"/>
    <property type="evidence" value="ECO:0007669"/>
    <property type="project" value="EnsemblMetazoa"/>
</dbReference>
<dbReference type="InterPro" id="IPR042235">
    <property type="entry name" value="ZP-C_dom"/>
</dbReference>
<name>B4GYU8_DROPE</name>
<proteinExistence type="predicted"/>
<organism evidence="4">
    <name type="scientific">Drosophila persimilis</name>
    <name type="common">Fruit fly</name>
    <dbReference type="NCBI Taxonomy" id="7234"/>
    <lineage>
        <taxon>Eukaryota</taxon>
        <taxon>Metazoa</taxon>
        <taxon>Ecdysozoa</taxon>
        <taxon>Arthropoda</taxon>
        <taxon>Hexapoda</taxon>
        <taxon>Insecta</taxon>
        <taxon>Pterygota</taxon>
        <taxon>Neoptera</taxon>
        <taxon>Endopterygota</taxon>
        <taxon>Diptera</taxon>
        <taxon>Brachycera</taxon>
        <taxon>Muscomorpha</taxon>
        <taxon>Ephydroidea</taxon>
        <taxon>Drosophilidae</taxon>
        <taxon>Drosophila</taxon>
        <taxon>Sophophora</taxon>
    </lineage>
</organism>
<dbReference type="HOGENOM" id="CLU_091476_0_0_1"/>
<evidence type="ECO:0000313" key="4">
    <source>
        <dbReference type="Proteomes" id="UP000008744"/>
    </source>
</evidence>
<dbReference type="AlphaFoldDB" id="B4GYU8"/>
<keyword evidence="1" id="KW-0812">Transmembrane</keyword>